<dbReference type="Gene3D" id="1.10.20.10">
    <property type="entry name" value="Histone, subunit A"/>
    <property type="match status" value="1"/>
</dbReference>
<dbReference type="SUPFAM" id="SSF47113">
    <property type="entry name" value="Histone-fold"/>
    <property type="match status" value="1"/>
</dbReference>
<feature type="region of interest" description="Disordered" evidence="2">
    <location>
        <begin position="1"/>
        <end position="74"/>
    </location>
</feature>
<evidence type="ECO:0000256" key="1">
    <source>
        <dbReference type="ARBA" id="ARBA00010343"/>
    </source>
</evidence>
<dbReference type="AlphaFoldDB" id="A0A8B9A2B1"/>
<sequence>MARTKHFSNKPRSRSRKRLQWNQPSQQQAGEASTSGTPSRSTHRGESNARSSEAEATPGEGGTPATQARKRRRFRPGTVALREIRKLQKTWTLLIPAAPFVRLVREITNFYSRDVSRWTPEALVAIQECKRIYSWQGELLGKGTGEMRQIKALYTGLVIVCTISMSSSDI</sequence>
<accession>A0A8B9A2B1</accession>
<evidence type="ECO:0000259" key="3">
    <source>
        <dbReference type="Pfam" id="PF00125"/>
    </source>
</evidence>
<reference evidence="5" key="2">
    <citation type="submission" date="2025-08" db="UniProtKB">
        <authorList>
            <consortium name="RefSeq"/>
        </authorList>
    </citation>
    <scope>IDENTIFICATION</scope>
    <source>
        <tissue evidence="5">Young leaves</tissue>
    </source>
</reference>
<dbReference type="Pfam" id="PF00125">
    <property type="entry name" value="Histone"/>
    <property type="match status" value="1"/>
</dbReference>
<dbReference type="InterPro" id="IPR009072">
    <property type="entry name" value="Histone-fold"/>
</dbReference>
<proteinExistence type="inferred from homology"/>
<evidence type="ECO:0000256" key="2">
    <source>
        <dbReference type="SAM" id="MobiDB-lite"/>
    </source>
</evidence>
<organism evidence="4 5">
    <name type="scientific">Phoenix dactylifera</name>
    <name type="common">Date palm</name>
    <dbReference type="NCBI Taxonomy" id="42345"/>
    <lineage>
        <taxon>Eukaryota</taxon>
        <taxon>Viridiplantae</taxon>
        <taxon>Streptophyta</taxon>
        <taxon>Embryophyta</taxon>
        <taxon>Tracheophyta</taxon>
        <taxon>Spermatophyta</taxon>
        <taxon>Magnoliopsida</taxon>
        <taxon>Liliopsida</taxon>
        <taxon>Arecaceae</taxon>
        <taxon>Coryphoideae</taxon>
        <taxon>Phoeniceae</taxon>
        <taxon>Phoenix</taxon>
    </lineage>
</organism>
<dbReference type="GO" id="GO:0003677">
    <property type="term" value="F:DNA binding"/>
    <property type="evidence" value="ECO:0007669"/>
    <property type="project" value="InterPro"/>
</dbReference>
<dbReference type="GO" id="GO:0000786">
    <property type="term" value="C:nucleosome"/>
    <property type="evidence" value="ECO:0007669"/>
    <property type="project" value="InterPro"/>
</dbReference>
<feature type="compositionally biased region" description="Polar residues" evidence="2">
    <location>
        <begin position="20"/>
        <end position="40"/>
    </location>
</feature>
<evidence type="ECO:0000313" key="5">
    <source>
        <dbReference type="RefSeq" id="XP_038980741.1"/>
    </source>
</evidence>
<name>A0A8B9A2B1_PHODC</name>
<comment type="similarity">
    <text evidence="1">Belongs to the histone H3 family.</text>
</comment>
<dbReference type="PANTHER" id="PTHR11426">
    <property type="entry name" value="HISTONE H3"/>
    <property type="match status" value="1"/>
</dbReference>
<keyword evidence="4" id="KW-1185">Reference proteome</keyword>
<dbReference type="GeneID" id="103709056"/>
<dbReference type="PROSITE" id="PS00959">
    <property type="entry name" value="HISTONE_H3_2"/>
    <property type="match status" value="1"/>
</dbReference>
<feature type="domain" description="Core Histone H2A/H2B/H3" evidence="3">
    <location>
        <begin position="76"/>
        <end position="129"/>
    </location>
</feature>
<dbReference type="RefSeq" id="XP_038980741.1">
    <property type="nucleotide sequence ID" value="XM_039124813.1"/>
</dbReference>
<feature type="compositionally biased region" description="Basic residues" evidence="2">
    <location>
        <begin position="1"/>
        <end position="19"/>
    </location>
</feature>
<dbReference type="GO" id="GO:0046982">
    <property type="term" value="F:protein heterodimerization activity"/>
    <property type="evidence" value="ECO:0007669"/>
    <property type="project" value="InterPro"/>
</dbReference>
<dbReference type="GO" id="GO:0030527">
    <property type="term" value="F:structural constituent of chromatin"/>
    <property type="evidence" value="ECO:0007669"/>
    <property type="project" value="InterPro"/>
</dbReference>
<dbReference type="OrthoDB" id="842664at2759"/>
<reference evidence="4" key="1">
    <citation type="journal article" date="2019" name="Nat. Commun.">
        <title>Genome-wide association mapping of date palm fruit traits.</title>
        <authorList>
            <person name="Hazzouri K.M."/>
            <person name="Gros-Balthazard M."/>
            <person name="Flowers J.M."/>
            <person name="Copetti D."/>
            <person name="Lemansour A."/>
            <person name="Lebrun M."/>
            <person name="Masmoudi K."/>
            <person name="Ferrand S."/>
            <person name="Dhar M.I."/>
            <person name="Fresquez Z.A."/>
            <person name="Rosas U."/>
            <person name="Zhang J."/>
            <person name="Talag J."/>
            <person name="Lee S."/>
            <person name="Kudrna D."/>
            <person name="Powell R.F."/>
            <person name="Leitch I.J."/>
            <person name="Krueger R.R."/>
            <person name="Wing R.A."/>
            <person name="Amiri K.M.A."/>
            <person name="Purugganan M.D."/>
        </authorList>
    </citation>
    <scope>NUCLEOTIDE SEQUENCE [LARGE SCALE GENOMIC DNA]</scope>
    <source>
        <strain evidence="4">cv. Khalas</strain>
    </source>
</reference>
<evidence type="ECO:0000313" key="4">
    <source>
        <dbReference type="Proteomes" id="UP000228380"/>
    </source>
</evidence>
<dbReference type="Proteomes" id="UP000228380">
    <property type="component" value="Chromosome 3"/>
</dbReference>
<dbReference type="SMART" id="SM00428">
    <property type="entry name" value="H3"/>
    <property type="match status" value="1"/>
</dbReference>
<dbReference type="InterPro" id="IPR007125">
    <property type="entry name" value="H2A/H2B/H3"/>
</dbReference>
<gene>
    <name evidence="5" type="primary">LOC103709056</name>
</gene>
<protein>
    <submittedName>
        <fullName evidence="5">Histone H3-6-like isoform X2</fullName>
    </submittedName>
</protein>
<dbReference type="InterPro" id="IPR000164">
    <property type="entry name" value="Histone_H3/CENP-A"/>
</dbReference>